<dbReference type="EMBL" id="GBXM01073540">
    <property type="protein sequence ID" value="JAH35037.1"/>
    <property type="molecule type" value="Transcribed_RNA"/>
</dbReference>
<reference evidence="1" key="2">
    <citation type="journal article" date="2015" name="Fish Shellfish Immunol.">
        <title>Early steps in the European eel (Anguilla anguilla)-Vibrio vulnificus interaction in the gills: Role of the RtxA13 toxin.</title>
        <authorList>
            <person name="Callol A."/>
            <person name="Pajuelo D."/>
            <person name="Ebbesson L."/>
            <person name="Teles M."/>
            <person name="MacKenzie S."/>
            <person name="Amaro C."/>
        </authorList>
    </citation>
    <scope>NUCLEOTIDE SEQUENCE</scope>
</reference>
<protein>
    <submittedName>
        <fullName evidence="1">Uncharacterized protein</fullName>
    </submittedName>
</protein>
<evidence type="ECO:0000313" key="1">
    <source>
        <dbReference type="EMBL" id="JAH35037.1"/>
    </source>
</evidence>
<name>A0A0E9S1F2_ANGAN</name>
<organism evidence="1">
    <name type="scientific">Anguilla anguilla</name>
    <name type="common">European freshwater eel</name>
    <name type="synonym">Muraena anguilla</name>
    <dbReference type="NCBI Taxonomy" id="7936"/>
    <lineage>
        <taxon>Eukaryota</taxon>
        <taxon>Metazoa</taxon>
        <taxon>Chordata</taxon>
        <taxon>Craniata</taxon>
        <taxon>Vertebrata</taxon>
        <taxon>Euteleostomi</taxon>
        <taxon>Actinopterygii</taxon>
        <taxon>Neopterygii</taxon>
        <taxon>Teleostei</taxon>
        <taxon>Anguilliformes</taxon>
        <taxon>Anguillidae</taxon>
        <taxon>Anguilla</taxon>
    </lineage>
</organism>
<sequence length="29" mass="3286">MTHIVVVIHEQVNGYLKLEFISVLSTSNN</sequence>
<reference evidence="1" key="1">
    <citation type="submission" date="2014-11" db="EMBL/GenBank/DDBJ databases">
        <authorList>
            <person name="Amaro Gonzalez C."/>
        </authorList>
    </citation>
    <scope>NUCLEOTIDE SEQUENCE</scope>
</reference>
<proteinExistence type="predicted"/>
<accession>A0A0E9S1F2</accession>
<dbReference type="AlphaFoldDB" id="A0A0E9S1F2"/>